<keyword evidence="4 10" id="KW-0963">Cytoplasm</keyword>
<dbReference type="GO" id="GO:0005737">
    <property type="term" value="C:cytoplasm"/>
    <property type="evidence" value="ECO:0007669"/>
    <property type="project" value="UniProtKB-SubCell"/>
</dbReference>
<dbReference type="GO" id="GO:0042803">
    <property type="term" value="F:protein homodimerization activity"/>
    <property type="evidence" value="ECO:0007669"/>
    <property type="project" value="InterPro"/>
</dbReference>
<dbReference type="InterPro" id="IPR000740">
    <property type="entry name" value="GrpE"/>
</dbReference>
<evidence type="ECO:0000256" key="7">
    <source>
        <dbReference type="ARBA" id="ARBA00053401"/>
    </source>
</evidence>
<dbReference type="FunFam" id="2.30.22.10:FF:000001">
    <property type="entry name" value="Protein GrpE"/>
    <property type="match status" value="1"/>
</dbReference>
<evidence type="ECO:0000256" key="5">
    <source>
        <dbReference type="ARBA" id="ARBA00023016"/>
    </source>
</evidence>
<feature type="coiled-coil region" evidence="13">
    <location>
        <begin position="53"/>
        <end position="90"/>
    </location>
</feature>
<dbReference type="GO" id="GO:0006457">
    <property type="term" value="P:protein folding"/>
    <property type="evidence" value="ECO:0007669"/>
    <property type="project" value="InterPro"/>
</dbReference>
<dbReference type="SUPFAM" id="SSF58014">
    <property type="entry name" value="Coiled-coil domain of nucleotide exchange factor GrpE"/>
    <property type="match status" value="1"/>
</dbReference>
<evidence type="ECO:0000256" key="14">
    <source>
        <dbReference type="SAM" id="MobiDB-lite"/>
    </source>
</evidence>
<protein>
    <recommendedName>
        <fullName evidence="8 10">Protein GrpE</fullName>
    </recommendedName>
    <alternativeName>
        <fullName evidence="9 10">HSP-70 cofactor</fullName>
    </alternativeName>
</protein>
<dbReference type="PROSITE" id="PS01071">
    <property type="entry name" value="GRPE"/>
    <property type="match status" value="1"/>
</dbReference>
<comment type="subunit">
    <text evidence="3 10">Homodimer.</text>
</comment>
<keyword evidence="16" id="KW-1185">Reference proteome</keyword>
<dbReference type="EMBL" id="FNBU01000026">
    <property type="protein sequence ID" value="SDF74800.1"/>
    <property type="molecule type" value="Genomic_DNA"/>
</dbReference>
<comment type="subcellular location">
    <subcellularLocation>
        <location evidence="1 10">Cytoplasm</location>
    </subcellularLocation>
</comment>
<evidence type="ECO:0000313" key="15">
    <source>
        <dbReference type="EMBL" id="SDF74800.1"/>
    </source>
</evidence>
<dbReference type="Pfam" id="PF01025">
    <property type="entry name" value="GrpE"/>
    <property type="match status" value="1"/>
</dbReference>
<dbReference type="GO" id="GO:0000774">
    <property type="term" value="F:adenyl-nucleotide exchange factor activity"/>
    <property type="evidence" value="ECO:0007669"/>
    <property type="project" value="InterPro"/>
</dbReference>
<dbReference type="SUPFAM" id="SSF51064">
    <property type="entry name" value="Head domain of nucleotide exchange factor GrpE"/>
    <property type="match status" value="1"/>
</dbReference>
<evidence type="ECO:0000256" key="6">
    <source>
        <dbReference type="ARBA" id="ARBA00023186"/>
    </source>
</evidence>
<dbReference type="Gene3D" id="2.30.22.10">
    <property type="entry name" value="Head domain of nucleotide exchange factor GrpE"/>
    <property type="match status" value="1"/>
</dbReference>
<comment type="similarity">
    <text evidence="2 10 12">Belongs to the GrpE family.</text>
</comment>
<feature type="region of interest" description="Disordered" evidence="14">
    <location>
        <begin position="1"/>
        <end position="45"/>
    </location>
</feature>
<dbReference type="CDD" id="cd00446">
    <property type="entry name" value="GrpE"/>
    <property type="match status" value="1"/>
</dbReference>
<evidence type="ECO:0000256" key="10">
    <source>
        <dbReference type="HAMAP-Rule" id="MF_01151"/>
    </source>
</evidence>
<reference evidence="16" key="1">
    <citation type="submission" date="2016-10" db="EMBL/GenBank/DDBJ databases">
        <authorList>
            <person name="Varghese N."/>
            <person name="Submissions S."/>
        </authorList>
    </citation>
    <scope>NUCLEOTIDE SEQUENCE [LARGE SCALE GENOMIC DNA]</scope>
    <source>
        <strain evidence="16">DSM 23256</strain>
    </source>
</reference>
<dbReference type="PRINTS" id="PR00773">
    <property type="entry name" value="GRPEPROTEIN"/>
</dbReference>
<dbReference type="Proteomes" id="UP000243333">
    <property type="component" value="Unassembled WGS sequence"/>
</dbReference>
<evidence type="ECO:0000256" key="12">
    <source>
        <dbReference type="RuleBase" id="RU004478"/>
    </source>
</evidence>
<dbReference type="Gene3D" id="3.90.20.20">
    <property type="match status" value="1"/>
</dbReference>
<keyword evidence="13" id="KW-0175">Coiled coil</keyword>
<evidence type="ECO:0000256" key="2">
    <source>
        <dbReference type="ARBA" id="ARBA00009054"/>
    </source>
</evidence>
<dbReference type="HAMAP" id="MF_01151">
    <property type="entry name" value="GrpE"/>
    <property type="match status" value="1"/>
</dbReference>
<dbReference type="InterPro" id="IPR013805">
    <property type="entry name" value="GrpE_CC"/>
</dbReference>
<dbReference type="GO" id="GO:0051082">
    <property type="term" value="F:unfolded protein binding"/>
    <property type="evidence" value="ECO:0007669"/>
    <property type="project" value="TreeGrafter"/>
</dbReference>
<dbReference type="InterPro" id="IPR009012">
    <property type="entry name" value="GrpE_head"/>
</dbReference>
<evidence type="ECO:0000256" key="1">
    <source>
        <dbReference type="ARBA" id="ARBA00004496"/>
    </source>
</evidence>
<evidence type="ECO:0000256" key="11">
    <source>
        <dbReference type="RuleBase" id="RU000639"/>
    </source>
</evidence>
<organism evidence="15 16">
    <name type="scientific">Sporolituus thermophilus DSM 23256</name>
    <dbReference type="NCBI Taxonomy" id="1123285"/>
    <lineage>
        <taxon>Bacteria</taxon>
        <taxon>Bacillati</taxon>
        <taxon>Bacillota</taxon>
        <taxon>Negativicutes</taxon>
        <taxon>Selenomonadales</taxon>
        <taxon>Sporomusaceae</taxon>
        <taxon>Sporolituus</taxon>
    </lineage>
</organism>
<evidence type="ECO:0000256" key="4">
    <source>
        <dbReference type="ARBA" id="ARBA00022490"/>
    </source>
</evidence>
<evidence type="ECO:0000256" key="3">
    <source>
        <dbReference type="ARBA" id="ARBA00011738"/>
    </source>
</evidence>
<dbReference type="AlphaFoldDB" id="A0A1G7NNG6"/>
<dbReference type="STRING" id="1123285.SAMN05660235_02614"/>
<evidence type="ECO:0000256" key="9">
    <source>
        <dbReference type="ARBA" id="ARBA00076414"/>
    </source>
</evidence>
<evidence type="ECO:0000313" key="16">
    <source>
        <dbReference type="Proteomes" id="UP000243333"/>
    </source>
</evidence>
<accession>A0A1G7NNG6</accession>
<dbReference type="PANTHER" id="PTHR21237">
    <property type="entry name" value="GRPE PROTEIN"/>
    <property type="match status" value="1"/>
</dbReference>
<evidence type="ECO:0000256" key="13">
    <source>
        <dbReference type="SAM" id="Coils"/>
    </source>
</evidence>
<gene>
    <name evidence="10" type="primary">grpE</name>
    <name evidence="15" type="ORF">SAMN05660235_02614</name>
</gene>
<dbReference type="NCBIfam" id="NF010738">
    <property type="entry name" value="PRK14140.1"/>
    <property type="match status" value="1"/>
</dbReference>
<keyword evidence="6 10" id="KW-0143">Chaperone</keyword>
<proteinExistence type="inferred from homology"/>
<feature type="compositionally biased region" description="Basic and acidic residues" evidence="14">
    <location>
        <begin position="1"/>
        <end position="10"/>
    </location>
</feature>
<sequence>MSMGEKREETINQAGAEPQPQMAAGADSTEAKEQEGIESQEVSFQQEDVERLLASIAEKNRLQEETMERLKRLQADFDNFRRRTRQEKEDLAKVVTEGIVLQLLPVLDNFERALTTATEDAAALRAGVEMIYRQFIQALEKMGVQPIEAAGAVFDPQYHEAIMRVEDPDRRDNTVVEVLQKGYMVHGKVIRPSMVKVVNNS</sequence>
<dbReference type="PANTHER" id="PTHR21237:SF23">
    <property type="entry name" value="GRPE PROTEIN HOMOLOG, MITOCHONDRIAL"/>
    <property type="match status" value="1"/>
</dbReference>
<keyword evidence="5 10" id="KW-0346">Stress response</keyword>
<evidence type="ECO:0000256" key="8">
    <source>
        <dbReference type="ARBA" id="ARBA00072274"/>
    </source>
</evidence>
<name>A0A1G7NNG6_9FIRM</name>
<dbReference type="GO" id="GO:0051087">
    <property type="term" value="F:protein-folding chaperone binding"/>
    <property type="evidence" value="ECO:0007669"/>
    <property type="project" value="InterPro"/>
</dbReference>
<comment type="function">
    <text evidence="7 10 11">Participates actively in the response to hyperosmotic and heat shock by preventing the aggregation of stress-denatured proteins, in association with DnaK and GrpE. It is the nucleotide exchange factor for DnaK and may function as a thermosensor. Unfolded proteins bind initially to DnaJ; upon interaction with the DnaJ-bound protein, DnaK hydrolyzes its bound ATP, resulting in the formation of a stable complex. GrpE releases ADP from DnaK; ATP binding to DnaK triggers the release of the substrate protein, thus completing the reaction cycle. Several rounds of ATP-dependent interactions between DnaJ, DnaK and GrpE are required for fully efficient folding.</text>
</comment>